<sequence length="525" mass="56852">MRRLPVLAAALITLLPVTLLTTTGSASAATATLTVTTYDRTGAKIKVPLRLINLDSGAEYTATSLKAKTLPKGKYAVLTDIYSAKDGTDTLGARVLKVSGKTATTIDARRGRAIKVALDKTPDGQPYQELRAQICANASASSTEIGAWNTPGKIFVIPNASKSLQFAYNSAWSNSTTNSVWLVSAATKTVPAGVTRTWRTSSLATLKAVAKRGPAGSDQSDLRLEETSSCHAGYGIQAFSGQTPAVATFRVSPGKWQLSANWWGTETNGDSAMMGFDNRNLTLTAGRSYGQSFFNAGWGPGRSLPRMYSNPGRLAFDTSLMFTDPGYDMYSEASELSKVTLYDSARRVVKSQWRTDWEGRGSDFNAKIKAKGWYTLQVDAKRYRPGIKHPADMLSPRVQAIFGMKLDPKAKPRSADVILPRMVPTGLDVNNRARPGSSTVLEIRPDRRHKEVDLKLGKVTAKTAITQVSFDGGKTWRSITVRKSGTKWLATITNPASGAVAIRTRITTTKNEYAQVTIVRAYTIG</sequence>
<accession>A0ABW4A3J9</accession>
<feature type="chain" id="PRO_5045221952" evidence="1">
    <location>
        <begin position="29"/>
        <end position="525"/>
    </location>
</feature>
<reference evidence="3" key="1">
    <citation type="journal article" date="2019" name="Int. J. Syst. Evol. Microbiol.">
        <title>The Global Catalogue of Microorganisms (GCM) 10K type strain sequencing project: providing services to taxonomists for standard genome sequencing and annotation.</title>
        <authorList>
            <consortium name="The Broad Institute Genomics Platform"/>
            <consortium name="The Broad Institute Genome Sequencing Center for Infectious Disease"/>
            <person name="Wu L."/>
            <person name="Ma J."/>
        </authorList>
    </citation>
    <scope>NUCLEOTIDE SEQUENCE [LARGE SCALE GENOMIC DNA]</scope>
    <source>
        <strain evidence="3">CCM 7526</strain>
    </source>
</reference>
<dbReference type="Proteomes" id="UP001597183">
    <property type="component" value="Unassembled WGS sequence"/>
</dbReference>
<keyword evidence="1" id="KW-0732">Signal</keyword>
<gene>
    <name evidence="2" type="ORF">ACFQ5G_07745</name>
</gene>
<name>A0ABW4A3J9_9ACTN</name>
<feature type="signal peptide" evidence="1">
    <location>
        <begin position="1"/>
        <end position="28"/>
    </location>
</feature>
<evidence type="ECO:0000313" key="2">
    <source>
        <dbReference type="EMBL" id="MFD1365231.1"/>
    </source>
</evidence>
<dbReference type="EMBL" id="JBHTMK010000008">
    <property type="protein sequence ID" value="MFD1365231.1"/>
    <property type="molecule type" value="Genomic_DNA"/>
</dbReference>
<protein>
    <submittedName>
        <fullName evidence="2">Uncharacterized protein</fullName>
    </submittedName>
</protein>
<organism evidence="2 3">
    <name type="scientific">Actinoplanes sichuanensis</name>
    <dbReference type="NCBI Taxonomy" id="512349"/>
    <lineage>
        <taxon>Bacteria</taxon>
        <taxon>Bacillati</taxon>
        <taxon>Actinomycetota</taxon>
        <taxon>Actinomycetes</taxon>
        <taxon>Micromonosporales</taxon>
        <taxon>Micromonosporaceae</taxon>
        <taxon>Actinoplanes</taxon>
    </lineage>
</organism>
<comment type="caution">
    <text evidence="2">The sequence shown here is derived from an EMBL/GenBank/DDBJ whole genome shotgun (WGS) entry which is preliminary data.</text>
</comment>
<evidence type="ECO:0000313" key="3">
    <source>
        <dbReference type="Proteomes" id="UP001597183"/>
    </source>
</evidence>
<keyword evidence="3" id="KW-1185">Reference proteome</keyword>
<evidence type="ECO:0000256" key="1">
    <source>
        <dbReference type="SAM" id="SignalP"/>
    </source>
</evidence>
<proteinExistence type="predicted"/>
<dbReference type="RefSeq" id="WP_317795467.1">
    <property type="nucleotide sequence ID" value="NZ_AP028461.1"/>
</dbReference>